<evidence type="ECO:0000259" key="1">
    <source>
        <dbReference type="Pfam" id="PF26188"/>
    </source>
</evidence>
<dbReference type="OMA" id="RIVHSCL"/>
<dbReference type="VEuPathDB" id="TriTrypDB:BSAL_30880"/>
<dbReference type="AlphaFoldDB" id="A0A0S4JM31"/>
<dbReference type="GO" id="GO:0044528">
    <property type="term" value="P:regulation of mitochondrial mRNA stability"/>
    <property type="evidence" value="ECO:0007669"/>
    <property type="project" value="TreeGrafter"/>
</dbReference>
<keyword evidence="3" id="KW-1185">Reference proteome</keyword>
<dbReference type="PANTHER" id="PTHR21228:SF65">
    <property type="entry name" value="MITOCHONDRIAL RNA BINDING COMPLEX 1 SUBUNIT"/>
    <property type="match status" value="1"/>
</dbReference>
<dbReference type="GO" id="GO:0005759">
    <property type="term" value="C:mitochondrial matrix"/>
    <property type="evidence" value="ECO:0007669"/>
    <property type="project" value="TreeGrafter"/>
</dbReference>
<dbReference type="Pfam" id="PF26188">
    <property type="entry name" value="RESC6"/>
    <property type="match status" value="1"/>
</dbReference>
<dbReference type="Proteomes" id="UP000051952">
    <property type="component" value="Unassembled WGS sequence"/>
</dbReference>
<dbReference type="CDD" id="cd23735">
    <property type="entry name" value="RESC6-like"/>
    <property type="match status" value="1"/>
</dbReference>
<evidence type="ECO:0000313" key="2">
    <source>
        <dbReference type="EMBL" id="CUG91236.1"/>
    </source>
</evidence>
<accession>A0A0S4JM31</accession>
<dbReference type="InterPro" id="IPR050870">
    <property type="entry name" value="FAST_kinase"/>
</dbReference>
<reference evidence="3" key="1">
    <citation type="submission" date="2015-09" db="EMBL/GenBank/DDBJ databases">
        <authorList>
            <consortium name="Pathogen Informatics"/>
        </authorList>
    </citation>
    <scope>NUCLEOTIDE SEQUENCE [LARGE SCALE GENOMIC DNA]</scope>
    <source>
        <strain evidence="3">Lake Konstanz</strain>
    </source>
</reference>
<protein>
    <recommendedName>
        <fullName evidence="1">RNA-editing substrate-binding complex 6 protein domain-containing protein</fullName>
    </recommendedName>
</protein>
<gene>
    <name evidence="2" type="ORF">BSAL_30880</name>
</gene>
<proteinExistence type="predicted"/>
<name>A0A0S4JM31_BODSA</name>
<dbReference type="GO" id="GO:0003723">
    <property type="term" value="F:RNA binding"/>
    <property type="evidence" value="ECO:0007669"/>
    <property type="project" value="TreeGrafter"/>
</dbReference>
<dbReference type="GO" id="GO:0000963">
    <property type="term" value="P:mitochondrial RNA processing"/>
    <property type="evidence" value="ECO:0007669"/>
    <property type="project" value="TreeGrafter"/>
</dbReference>
<dbReference type="OrthoDB" id="275750at2759"/>
<dbReference type="GO" id="GO:0035770">
    <property type="term" value="C:ribonucleoprotein granule"/>
    <property type="evidence" value="ECO:0007669"/>
    <property type="project" value="TreeGrafter"/>
</dbReference>
<dbReference type="EMBL" id="CYKH01001901">
    <property type="protein sequence ID" value="CUG91236.1"/>
    <property type="molecule type" value="Genomic_DNA"/>
</dbReference>
<dbReference type="PANTHER" id="PTHR21228">
    <property type="entry name" value="FAST LEU-RICH DOMAIN-CONTAINING"/>
    <property type="match status" value="1"/>
</dbReference>
<feature type="domain" description="RNA-editing substrate-binding complex 6 protein" evidence="1">
    <location>
        <begin position="100"/>
        <end position="383"/>
    </location>
</feature>
<dbReference type="InterPro" id="IPR058917">
    <property type="entry name" value="RESC6_dom"/>
</dbReference>
<organism evidence="2 3">
    <name type="scientific">Bodo saltans</name>
    <name type="common">Flagellated protozoan</name>
    <dbReference type="NCBI Taxonomy" id="75058"/>
    <lineage>
        <taxon>Eukaryota</taxon>
        <taxon>Discoba</taxon>
        <taxon>Euglenozoa</taxon>
        <taxon>Kinetoplastea</taxon>
        <taxon>Metakinetoplastina</taxon>
        <taxon>Eubodonida</taxon>
        <taxon>Bodonidae</taxon>
        <taxon>Bodo</taxon>
    </lineage>
</organism>
<sequence>MQEGRRIFETESLDDALTGGLNPTIATTVAGAATAMRITPAKSPSYQQLVTWILQPEVVKTLDGNNIGRILHAELVLADPKLFEVLFTYLWRVVELAPTFNGIACAMILNAYGRSGIHHDRLYEVMCERAKTALKEDSITIAHVANVANALSRVQVRDAALFDVLRDLAIKFQKQAPPLVMTTILDAFSSVGIVDPDLFTLYEAALAEQIAQCSAPLMTSILNSLVKANRTKSPLFSQCAVRAVTIASTYDASSIAKSLDAFYQAGHLSEEFFGSMAERACKVAADFRPDEIHLTLRTLSHFELFDAELFPVLASRLVSIAKVNRSIPPEDVVGIVSSFAAVRERHDELIHTCSLLMKPYLEAMRPELFTELLWAFGELNLRSETTRSMVTLVRNKQVRLATPSGDATKDEVLQKRLTVIKQVYGLE</sequence>
<evidence type="ECO:0000313" key="3">
    <source>
        <dbReference type="Proteomes" id="UP000051952"/>
    </source>
</evidence>